<organism evidence="1 2">
    <name type="scientific">Citricoccus alkalitolerans</name>
    <dbReference type="NCBI Taxonomy" id="246603"/>
    <lineage>
        <taxon>Bacteria</taxon>
        <taxon>Bacillati</taxon>
        <taxon>Actinomycetota</taxon>
        <taxon>Actinomycetes</taxon>
        <taxon>Micrococcales</taxon>
        <taxon>Micrococcaceae</taxon>
        <taxon>Citricoccus</taxon>
    </lineage>
</organism>
<reference evidence="2" key="1">
    <citation type="journal article" date="2019" name="Int. J. Syst. Evol. Microbiol.">
        <title>The Global Catalogue of Microorganisms (GCM) 10K type strain sequencing project: providing services to taxonomists for standard genome sequencing and annotation.</title>
        <authorList>
            <consortium name="The Broad Institute Genomics Platform"/>
            <consortium name="The Broad Institute Genome Sequencing Center for Infectious Disease"/>
            <person name="Wu L."/>
            <person name="Ma J."/>
        </authorList>
    </citation>
    <scope>NUCLEOTIDE SEQUENCE [LARGE SCALE GENOMIC DNA]</scope>
    <source>
        <strain evidence="2">CGMCC 1.12125</strain>
    </source>
</reference>
<evidence type="ECO:0000313" key="2">
    <source>
        <dbReference type="Proteomes" id="UP001595965"/>
    </source>
</evidence>
<dbReference type="EMBL" id="JBHSEN010000002">
    <property type="protein sequence ID" value="MFC4429982.1"/>
    <property type="molecule type" value="Genomic_DNA"/>
</dbReference>
<dbReference type="Proteomes" id="UP001595965">
    <property type="component" value="Unassembled WGS sequence"/>
</dbReference>
<name>A0ABV8XZF8_9MICC</name>
<sequence length="65" mass="7267">MNRLSAPEQIEATVRLEFVGPIGSGHAIVDLENHVAVDLRYQDWLYTVSELSTTLHGDVGRTTWT</sequence>
<dbReference type="RefSeq" id="WP_344227247.1">
    <property type="nucleotide sequence ID" value="NZ_BAAALH010000001.1"/>
</dbReference>
<accession>A0ABV8XZF8</accession>
<proteinExistence type="predicted"/>
<protein>
    <submittedName>
        <fullName evidence="1">Uncharacterized protein</fullName>
    </submittedName>
</protein>
<comment type="caution">
    <text evidence="1">The sequence shown here is derived from an EMBL/GenBank/DDBJ whole genome shotgun (WGS) entry which is preliminary data.</text>
</comment>
<keyword evidence="2" id="KW-1185">Reference proteome</keyword>
<evidence type="ECO:0000313" key="1">
    <source>
        <dbReference type="EMBL" id="MFC4429982.1"/>
    </source>
</evidence>
<gene>
    <name evidence="1" type="ORF">ACFO0K_09840</name>
</gene>